<evidence type="ECO:0000259" key="1">
    <source>
        <dbReference type="Pfam" id="PF24881"/>
    </source>
</evidence>
<dbReference type="Proteomes" id="UP000632849">
    <property type="component" value="Unassembled WGS sequence"/>
</dbReference>
<name>A0A919BUE6_STRFL</name>
<keyword evidence="3" id="KW-1185">Reference proteome</keyword>
<proteinExistence type="predicted"/>
<dbReference type="Pfam" id="PF24881">
    <property type="entry name" value="DUF7739"/>
    <property type="match status" value="1"/>
</dbReference>
<accession>A0A919BUE6</accession>
<protein>
    <recommendedName>
        <fullName evidence="1">DUF7739 domain-containing protein</fullName>
    </recommendedName>
</protein>
<evidence type="ECO:0000313" key="3">
    <source>
        <dbReference type="Proteomes" id="UP000632849"/>
    </source>
</evidence>
<reference evidence="2" key="1">
    <citation type="journal article" date="2014" name="Int. J. Syst. Evol. Microbiol.">
        <title>Complete genome sequence of Corynebacterium casei LMG S-19264T (=DSM 44701T), isolated from a smear-ripened cheese.</title>
        <authorList>
            <consortium name="US DOE Joint Genome Institute (JGI-PGF)"/>
            <person name="Walter F."/>
            <person name="Albersmeier A."/>
            <person name="Kalinowski J."/>
            <person name="Ruckert C."/>
        </authorList>
    </citation>
    <scope>NUCLEOTIDE SEQUENCE</scope>
    <source>
        <strain evidence="2">JCM 4122</strain>
    </source>
</reference>
<feature type="domain" description="DUF7739" evidence="1">
    <location>
        <begin position="8"/>
        <end position="99"/>
    </location>
</feature>
<dbReference type="InterPro" id="IPR056641">
    <property type="entry name" value="DUF7739"/>
</dbReference>
<comment type="caution">
    <text evidence="2">The sequence shown here is derived from an EMBL/GenBank/DDBJ whole genome shotgun (WGS) entry which is preliminary data.</text>
</comment>
<dbReference type="RefSeq" id="WP_190043570.1">
    <property type="nucleotide sequence ID" value="NZ_BNBE01000003.1"/>
</dbReference>
<dbReference type="AlphaFoldDB" id="A0A919BUE6"/>
<dbReference type="EMBL" id="BNBE01000003">
    <property type="protein sequence ID" value="GHG15158.1"/>
    <property type="molecule type" value="Genomic_DNA"/>
</dbReference>
<organism evidence="2 3">
    <name type="scientific">Streptomyces filamentosus</name>
    <name type="common">Streptomyces roseosporus</name>
    <dbReference type="NCBI Taxonomy" id="67294"/>
    <lineage>
        <taxon>Bacteria</taxon>
        <taxon>Bacillati</taxon>
        <taxon>Actinomycetota</taxon>
        <taxon>Actinomycetes</taxon>
        <taxon>Kitasatosporales</taxon>
        <taxon>Streptomycetaceae</taxon>
        <taxon>Streptomyces</taxon>
    </lineage>
</organism>
<gene>
    <name evidence="2" type="ORF">GCM10017667_55820</name>
</gene>
<sequence length="99" mass="10931">MGWYISHGGTRHGYSYSDVDELVHRCSGILTRGDQCTITSVMRPGSGDSFEVKPRQARKVGEALLLAASYLPSEWAAMARQIGESALRAASANEQWRWS</sequence>
<evidence type="ECO:0000313" key="2">
    <source>
        <dbReference type="EMBL" id="GHG15158.1"/>
    </source>
</evidence>
<reference evidence="2" key="2">
    <citation type="submission" date="2020-09" db="EMBL/GenBank/DDBJ databases">
        <authorList>
            <person name="Sun Q."/>
            <person name="Ohkuma M."/>
        </authorList>
    </citation>
    <scope>NUCLEOTIDE SEQUENCE</scope>
    <source>
        <strain evidence="2">JCM 4122</strain>
    </source>
</reference>